<evidence type="ECO:0000256" key="1">
    <source>
        <dbReference type="ARBA" id="ARBA00022801"/>
    </source>
</evidence>
<keyword evidence="4" id="KW-1185">Reference proteome</keyword>
<dbReference type="Gene3D" id="3.40.50.1820">
    <property type="entry name" value="alpha/beta hydrolase"/>
    <property type="match status" value="1"/>
</dbReference>
<feature type="signal peptide" evidence="2">
    <location>
        <begin position="1"/>
        <end position="19"/>
    </location>
</feature>
<sequence>MRLLALPAATLALLTLTSALPSPQSSKPLPLLIWHGLGDRYDAEGLHSVGELAKKIHPGTYVHYIRLNDDGDEDRKSTFFGNVTAQIEQVCSDLHNDKELRSAAGGKHGELLVDAIGFSQGGQFLRGLLQTCDGLSIRNLITFGSQHNGIAAIKACGTWDLLCKGALALMKSNAWTQYVQSNVVPAQYYRTLNESTGLASEEFLESSGFLADINNEREGKNETYKERLINNLRGKFIMFVFEDDTTVIPLESGWFQEVVYNKTQDGEEERIVVPLRDRPIYQEDWLGLKVLDQRGSLVFRRHPGDHMQLDEGVLEETFGEFLGPVGKQEVEVVLKEDGEEELQKCGDIETLSTGP</sequence>
<dbReference type="Proteomes" id="UP001305779">
    <property type="component" value="Unassembled WGS sequence"/>
</dbReference>
<dbReference type="PANTHER" id="PTHR11247:SF8">
    <property type="entry name" value="PALMITOYL-PROTEIN THIOESTERASE 1"/>
    <property type="match status" value="1"/>
</dbReference>
<reference evidence="3 4" key="1">
    <citation type="journal article" date="2023" name="G3 (Bethesda)">
        <title>A chromosome-level genome assembly of Zasmidium syzygii isolated from banana leaves.</title>
        <authorList>
            <person name="van Westerhoven A.C."/>
            <person name="Mehrabi R."/>
            <person name="Talebi R."/>
            <person name="Steentjes M.B.F."/>
            <person name="Corcolon B."/>
            <person name="Chong P.A."/>
            <person name="Kema G.H.J."/>
            <person name="Seidl M.F."/>
        </authorList>
    </citation>
    <scope>NUCLEOTIDE SEQUENCE [LARGE SCALE GENOMIC DNA]</scope>
    <source>
        <strain evidence="3 4">P124</strain>
    </source>
</reference>
<dbReference type="EMBL" id="JAXOVC010000002">
    <property type="protein sequence ID" value="KAK4506036.1"/>
    <property type="molecule type" value="Genomic_DNA"/>
</dbReference>
<dbReference type="SUPFAM" id="SSF53474">
    <property type="entry name" value="alpha/beta-Hydrolases"/>
    <property type="match status" value="1"/>
</dbReference>
<proteinExistence type="predicted"/>
<organism evidence="3 4">
    <name type="scientific">Zasmidium cellare</name>
    <name type="common">Wine cellar mold</name>
    <name type="synonym">Racodium cellare</name>
    <dbReference type="NCBI Taxonomy" id="395010"/>
    <lineage>
        <taxon>Eukaryota</taxon>
        <taxon>Fungi</taxon>
        <taxon>Dikarya</taxon>
        <taxon>Ascomycota</taxon>
        <taxon>Pezizomycotina</taxon>
        <taxon>Dothideomycetes</taxon>
        <taxon>Dothideomycetidae</taxon>
        <taxon>Mycosphaerellales</taxon>
        <taxon>Mycosphaerellaceae</taxon>
        <taxon>Zasmidium</taxon>
    </lineage>
</organism>
<dbReference type="PANTHER" id="PTHR11247">
    <property type="entry name" value="PALMITOYL-PROTEIN THIOESTERASE/DOLICHYLDIPHOSPHATASE 1"/>
    <property type="match status" value="1"/>
</dbReference>
<evidence type="ECO:0008006" key="5">
    <source>
        <dbReference type="Google" id="ProtNLM"/>
    </source>
</evidence>
<gene>
    <name evidence="3" type="ORF">PRZ48_004001</name>
</gene>
<name>A0ABR0EXZ0_ZASCE</name>
<comment type="caution">
    <text evidence="3">The sequence shown here is derived from an EMBL/GenBank/DDBJ whole genome shotgun (WGS) entry which is preliminary data.</text>
</comment>
<feature type="chain" id="PRO_5047206570" description="Palmitoyl-protein thioesterase 1" evidence="2">
    <location>
        <begin position="20"/>
        <end position="355"/>
    </location>
</feature>
<accession>A0ABR0EXZ0</accession>
<evidence type="ECO:0000313" key="4">
    <source>
        <dbReference type="Proteomes" id="UP001305779"/>
    </source>
</evidence>
<keyword evidence="1" id="KW-0378">Hydrolase</keyword>
<evidence type="ECO:0000313" key="3">
    <source>
        <dbReference type="EMBL" id="KAK4506036.1"/>
    </source>
</evidence>
<dbReference type="InterPro" id="IPR029058">
    <property type="entry name" value="AB_hydrolase_fold"/>
</dbReference>
<evidence type="ECO:0000256" key="2">
    <source>
        <dbReference type="SAM" id="SignalP"/>
    </source>
</evidence>
<protein>
    <recommendedName>
        <fullName evidence="5">Palmitoyl-protein thioesterase 1</fullName>
    </recommendedName>
</protein>
<dbReference type="Pfam" id="PF02089">
    <property type="entry name" value="Palm_thioest"/>
    <property type="match status" value="1"/>
</dbReference>
<keyword evidence="2" id="KW-0732">Signal</keyword>